<name>A0A382SWP3_9ZZZZ</name>
<dbReference type="InterPro" id="IPR015919">
    <property type="entry name" value="Cadherin-like_sf"/>
</dbReference>
<reference evidence="1" key="1">
    <citation type="submission" date="2018-05" db="EMBL/GenBank/DDBJ databases">
        <authorList>
            <person name="Lanie J.A."/>
            <person name="Ng W.-L."/>
            <person name="Kazmierczak K.M."/>
            <person name="Andrzejewski T.M."/>
            <person name="Davidsen T.M."/>
            <person name="Wayne K.J."/>
            <person name="Tettelin H."/>
            <person name="Glass J.I."/>
            <person name="Rusch D."/>
            <person name="Podicherti R."/>
            <person name="Tsui H.-C.T."/>
            <person name="Winkler M.E."/>
        </authorList>
    </citation>
    <scope>NUCLEOTIDE SEQUENCE</scope>
</reference>
<dbReference type="GO" id="GO:0005509">
    <property type="term" value="F:calcium ion binding"/>
    <property type="evidence" value="ECO:0007669"/>
    <property type="project" value="InterPro"/>
</dbReference>
<protein>
    <recommendedName>
        <fullName evidence="2">Cadherin domain-containing protein</fullName>
    </recommendedName>
</protein>
<accession>A0A382SWP3</accession>
<dbReference type="GO" id="GO:0016020">
    <property type="term" value="C:membrane"/>
    <property type="evidence" value="ECO:0007669"/>
    <property type="project" value="InterPro"/>
</dbReference>
<organism evidence="1">
    <name type="scientific">marine metagenome</name>
    <dbReference type="NCBI Taxonomy" id="408172"/>
    <lineage>
        <taxon>unclassified sequences</taxon>
        <taxon>metagenomes</taxon>
        <taxon>ecological metagenomes</taxon>
    </lineage>
</organism>
<evidence type="ECO:0008006" key="2">
    <source>
        <dbReference type="Google" id="ProtNLM"/>
    </source>
</evidence>
<sequence length="307" mass="32270">LNKSDINTDGTFTIKQQLNEAAPSGTFFIKEYYLYDNSSGKNRESISNQSTDSALFSTTVNISRDPVSITFSEASVNEQILGVSLGKISVNSDSANSSIYTYVLSGKDADLIEISSLGYLRLKSDVKLDASFKSTLNFSIQATGTSGTSLTKIFSIPVNEVTTTADAIAFTPATAVSGVVGGVNENSAGATVGTLSRTDASTVTYTLISGSDYFEISGTTLKLKDGISFNKEATDQYLVSVQDSDGNKAHFDVGVINVNETPTTISLSSNYMSEGVAGITVGSIVPGDPDVGDTFTYELSCTDAASF</sequence>
<proteinExistence type="predicted"/>
<dbReference type="AlphaFoldDB" id="A0A382SWP3"/>
<evidence type="ECO:0000313" key="1">
    <source>
        <dbReference type="EMBL" id="SVD14370.1"/>
    </source>
</evidence>
<dbReference type="Gene3D" id="2.60.40.60">
    <property type="entry name" value="Cadherins"/>
    <property type="match status" value="1"/>
</dbReference>
<dbReference type="SUPFAM" id="SSF49313">
    <property type="entry name" value="Cadherin-like"/>
    <property type="match status" value="1"/>
</dbReference>
<feature type="non-terminal residue" evidence="1">
    <location>
        <position position="307"/>
    </location>
</feature>
<gene>
    <name evidence="1" type="ORF">METZ01_LOCUS367224</name>
</gene>
<feature type="non-terminal residue" evidence="1">
    <location>
        <position position="1"/>
    </location>
</feature>
<dbReference type="EMBL" id="UINC01132202">
    <property type="protein sequence ID" value="SVD14370.1"/>
    <property type="molecule type" value="Genomic_DNA"/>
</dbReference>